<reference evidence="1 2" key="1">
    <citation type="journal article" date="2024" name="IMA Fungus">
        <title>Apiospora arundinis, a panoply of carbohydrate-active enzymes and secondary metabolites.</title>
        <authorList>
            <person name="Sorensen T."/>
            <person name="Petersen C."/>
            <person name="Muurmann A.T."/>
            <person name="Christiansen J.V."/>
            <person name="Brundto M.L."/>
            <person name="Overgaard C.K."/>
            <person name="Boysen A.T."/>
            <person name="Wollenberg R.D."/>
            <person name="Larsen T.O."/>
            <person name="Sorensen J.L."/>
            <person name="Nielsen K.L."/>
            <person name="Sondergaard T.E."/>
        </authorList>
    </citation>
    <scope>NUCLEOTIDE SEQUENCE [LARGE SCALE GENOMIC DNA]</scope>
    <source>
        <strain evidence="1 2">AAU 773</strain>
    </source>
</reference>
<dbReference type="InterPro" id="IPR036770">
    <property type="entry name" value="Ankyrin_rpt-contain_sf"/>
</dbReference>
<sequence>MTSKTSRAYHFSWNYLPGIIDRVIDVSLSWCAGAGGMSISSALMPYNVEIILLNIGKNCRASPKDFDAYGYSLAKPIADLLEFIPHCNSKSKRTRDNTNFLRRIMELGVGDGSLGCPPRRPMYDDWAPEIVHIMALQGFDGHFAIASPRILLFLLRSDERMKDGYETGCLSRAILSRDVQQVAYILDKHPSAIEETTIMGQTPFHLAASSPECLSLLLGAGETSLVDKRDLYRKTPLQWAMELSVEVCKNDPLDLYTLCHGCNCAECLIMLLEAGCTLSTESVLWTAVAWSTFRSTLEFAKHLKVRRETLKQLALEHLTPEQSSELGLYRPSVLDGKSLQAVEILESMKVPIRPNPAIRFDTDMADYYGATEESVYQILDDPYVAELFFQEGFRDLEECSDEGWLPLQSWNPRYINWLLEHGANINAPMQNLIYNGKKQRIHPIPVANTVAANVGRNYRRLMPAEMHAFQCILSVILTCRDIDRCHCACSDHGCSPFLHFLKTYFSKKKELPAIRSEFLRFLYRFGHLLGGDDVRCAIRFLTFQVTILSHTCCHHTWLSSSFEVDLTSEEAAEVHELETADLRRFENLVAELIEDFDKTVLGMPTTREILVDFFDNHWAKRVALALEEDVDNTVRFSVQKREAERLGVVWGPQEAQVCVYEPEKKYEYEYCIGLMDKIMAGEEVDIDRLWEED</sequence>
<dbReference type="Proteomes" id="UP001390339">
    <property type="component" value="Unassembled WGS sequence"/>
</dbReference>
<dbReference type="EMBL" id="JAPCWZ010000001">
    <property type="protein sequence ID" value="KAK8879760.1"/>
    <property type="molecule type" value="Genomic_DNA"/>
</dbReference>
<dbReference type="SUPFAM" id="SSF48403">
    <property type="entry name" value="Ankyrin repeat"/>
    <property type="match status" value="1"/>
</dbReference>
<protein>
    <recommendedName>
        <fullName evidence="3">Ankyrin</fullName>
    </recommendedName>
</protein>
<gene>
    <name evidence="1" type="ORF">PGQ11_001054</name>
</gene>
<evidence type="ECO:0000313" key="2">
    <source>
        <dbReference type="Proteomes" id="UP001390339"/>
    </source>
</evidence>
<dbReference type="Gene3D" id="1.25.40.20">
    <property type="entry name" value="Ankyrin repeat-containing domain"/>
    <property type="match status" value="1"/>
</dbReference>
<evidence type="ECO:0008006" key="3">
    <source>
        <dbReference type="Google" id="ProtNLM"/>
    </source>
</evidence>
<proteinExistence type="predicted"/>
<accession>A0ABR2JLV0</accession>
<name>A0ABR2JLV0_9PEZI</name>
<keyword evidence="2" id="KW-1185">Reference proteome</keyword>
<organism evidence="1 2">
    <name type="scientific">Apiospora arundinis</name>
    <dbReference type="NCBI Taxonomy" id="335852"/>
    <lineage>
        <taxon>Eukaryota</taxon>
        <taxon>Fungi</taxon>
        <taxon>Dikarya</taxon>
        <taxon>Ascomycota</taxon>
        <taxon>Pezizomycotina</taxon>
        <taxon>Sordariomycetes</taxon>
        <taxon>Xylariomycetidae</taxon>
        <taxon>Amphisphaeriales</taxon>
        <taxon>Apiosporaceae</taxon>
        <taxon>Apiospora</taxon>
    </lineage>
</organism>
<comment type="caution">
    <text evidence="1">The sequence shown here is derived from an EMBL/GenBank/DDBJ whole genome shotgun (WGS) entry which is preliminary data.</text>
</comment>
<evidence type="ECO:0000313" key="1">
    <source>
        <dbReference type="EMBL" id="KAK8879760.1"/>
    </source>
</evidence>